<dbReference type="RefSeq" id="WP_221422640.1">
    <property type="nucleotide sequence ID" value="NZ_CP081297.1"/>
</dbReference>
<gene>
    <name evidence="2" type="ORF">K3166_13165</name>
</gene>
<accession>A0ABX8ZDY7</accession>
<organism evidence="2 3">
    <name type="scientific">Qipengyuania psychrotolerans</name>
    <dbReference type="NCBI Taxonomy" id="2867238"/>
    <lineage>
        <taxon>Bacteria</taxon>
        <taxon>Pseudomonadati</taxon>
        <taxon>Pseudomonadota</taxon>
        <taxon>Alphaproteobacteria</taxon>
        <taxon>Sphingomonadales</taxon>
        <taxon>Erythrobacteraceae</taxon>
        <taxon>Qipengyuania</taxon>
    </lineage>
</organism>
<dbReference type="Proteomes" id="UP000824280">
    <property type="component" value="Chromosome"/>
</dbReference>
<evidence type="ECO:0000313" key="2">
    <source>
        <dbReference type="EMBL" id="QZD87099.1"/>
    </source>
</evidence>
<reference evidence="2 3" key="1">
    <citation type="submission" date="2021-08" db="EMBL/GenBank/DDBJ databases">
        <title>Comparative Genomics Analysis of the Genus Qipengyuania Reveals Extensive Genetic Diversity and Metabolic Versatility, Including the Description of Fifteen Novel Species.</title>
        <authorList>
            <person name="Liu Y."/>
        </authorList>
    </citation>
    <scope>NUCLEOTIDE SEQUENCE [LARGE SCALE GENOMIC DNA]</scope>
    <source>
        <strain evidence="2 3">1XM2-8</strain>
    </source>
</reference>
<evidence type="ECO:0000313" key="3">
    <source>
        <dbReference type="Proteomes" id="UP000824280"/>
    </source>
</evidence>
<proteinExistence type="predicted"/>
<protein>
    <recommendedName>
        <fullName evidence="4">Transposase</fullName>
    </recommendedName>
</protein>
<evidence type="ECO:0008006" key="4">
    <source>
        <dbReference type="Google" id="ProtNLM"/>
    </source>
</evidence>
<evidence type="ECO:0000256" key="1">
    <source>
        <dbReference type="SAM" id="MobiDB-lite"/>
    </source>
</evidence>
<keyword evidence="3" id="KW-1185">Reference proteome</keyword>
<feature type="compositionally biased region" description="Basic and acidic residues" evidence="1">
    <location>
        <begin position="73"/>
        <end position="84"/>
    </location>
</feature>
<dbReference type="EMBL" id="CP081297">
    <property type="protein sequence ID" value="QZD87099.1"/>
    <property type="molecule type" value="Genomic_DNA"/>
</dbReference>
<name>A0ABX8ZDY7_9SPHN</name>
<feature type="region of interest" description="Disordered" evidence="1">
    <location>
        <begin position="69"/>
        <end position="116"/>
    </location>
</feature>
<sequence length="116" mass="13043">MRQMQCFTHFLPCARIHNGMFEGHINRKAFADGRENEVLQRFRWTELVARLEATRELRDELAKGSQGGFEAFGEVRRETSEKGKTTVNQTSLAHGKEAPLQSGRAASGAVHGDKEK</sequence>